<organism evidence="1 2">
    <name type="scientific">Vermiconidia calcicola</name>
    <dbReference type="NCBI Taxonomy" id="1690605"/>
    <lineage>
        <taxon>Eukaryota</taxon>
        <taxon>Fungi</taxon>
        <taxon>Dikarya</taxon>
        <taxon>Ascomycota</taxon>
        <taxon>Pezizomycotina</taxon>
        <taxon>Dothideomycetes</taxon>
        <taxon>Dothideomycetidae</taxon>
        <taxon>Mycosphaerellales</taxon>
        <taxon>Extremaceae</taxon>
        <taxon>Vermiconidia</taxon>
    </lineage>
</organism>
<accession>A0AAV9PXN1</accession>
<evidence type="ECO:0000313" key="2">
    <source>
        <dbReference type="Proteomes" id="UP001345827"/>
    </source>
</evidence>
<sequence length="220" mass="23786">MAAVHPTYTLIIDVDSAEFDTLTTGLYQLAVGTRDDAKVYDLDPKIIDKITVTIDASTLSIRKYWISHVTPADKNPPDFQPIHIGQIYEVPADGGKGTVTDSAALAFEQAFGFKNPIEAAPIVWRSPPIPAGGTEPTGPPADLRKPPGPFWVPGVGRLFPRSSNNVDVWFQNTGDDTVDEITTGDQSIEGTVTFTDAKLTITLEYKNGIFTEKPATTPTP</sequence>
<evidence type="ECO:0008006" key="3">
    <source>
        <dbReference type="Google" id="ProtNLM"/>
    </source>
</evidence>
<protein>
    <recommendedName>
        <fullName evidence="3">Minor tail protein</fullName>
    </recommendedName>
</protein>
<name>A0AAV9PXN1_9PEZI</name>
<evidence type="ECO:0000313" key="1">
    <source>
        <dbReference type="EMBL" id="KAK5531524.1"/>
    </source>
</evidence>
<proteinExistence type="predicted"/>
<comment type="caution">
    <text evidence="1">The sequence shown here is derived from an EMBL/GenBank/DDBJ whole genome shotgun (WGS) entry which is preliminary data.</text>
</comment>
<dbReference type="AlphaFoldDB" id="A0AAV9PXN1"/>
<dbReference type="Proteomes" id="UP001345827">
    <property type="component" value="Unassembled WGS sequence"/>
</dbReference>
<gene>
    <name evidence="1" type="ORF">LTR25_008633</name>
</gene>
<keyword evidence="2" id="KW-1185">Reference proteome</keyword>
<dbReference type="EMBL" id="JAXLQG010000017">
    <property type="protein sequence ID" value="KAK5531524.1"/>
    <property type="molecule type" value="Genomic_DNA"/>
</dbReference>
<reference evidence="1 2" key="1">
    <citation type="submission" date="2023-06" db="EMBL/GenBank/DDBJ databases">
        <title>Black Yeasts Isolated from many extreme environments.</title>
        <authorList>
            <person name="Coleine C."/>
            <person name="Stajich J.E."/>
            <person name="Selbmann L."/>
        </authorList>
    </citation>
    <scope>NUCLEOTIDE SEQUENCE [LARGE SCALE GENOMIC DNA]</scope>
    <source>
        <strain evidence="1 2">CCFEE 5887</strain>
    </source>
</reference>